<dbReference type="Proteomes" id="UP000521748">
    <property type="component" value="Unassembled WGS sequence"/>
</dbReference>
<dbReference type="InterPro" id="IPR008613">
    <property type="entry name" value="Excalibur_Ca-bd_domain"/>
</dbReference>
<keyword evidence="2" id="KW-0472">Membrane</keyword>
<evidence type="ECO:0000259" key="3">
    <source>
        <dbReference type="SMART" id="SM00894"/>
    </source>
</evidence>
<feature type="transmembrane region" description="Helical" evidence="2">
    <location>
        <begin position="28"/>
        <end position="46"/>
    </location>
</feature>
<evidence type="ECO:0000256" key="2">
    <source>
        <dbReference type="SAM" id="Phobius"/>
    </source>
</evidence>
<keyword evidence="2" id="KW-1133">Transmembrane helix</keyword>
<feature type="domain" description="Excalibur calcium-binding" evidence="3">
    <location>
        <begin position="153"/>
        <end position="189"/>
    </location>
</feature>
<protein>
    <submittedName>
        <fullName evidence="4">Cytoskeletal protein RodZ</fullName>
    </submittedName>
</protein>
<proteinExistence type="predicted"/>
<evidence type="ECO:0000313" key="4">
    <source>
        <dbReference type="EMBL" id="NYE96206.1"/>
    </source>
</evidence>
<comment type="caution">
    <text evidence="4">The sequence shown here is derived from an EMBL/GenBank/DDBJ whole genome shotgun (WGS) entry which is preliminary data.</text>
</comment>
<dbReference type="SMART" id="SM00894">
    <property type="entry name" value="Excalibur"/>
    <property type="match status" value="1"/>
</dbReference>
<keyword evidence="5" id="KW-1185">Reference proteome</keyword>
<keyword evidence="2" id="KW-0812">Transmembrane</keyword>
<dbReference type="AlphaFoldDB" id="A0A7Y9LV93"/>
<dbReference type="Pfam" id="PF05901">
    <property type="entry name" value="Excalibur"/>
    <property type="match status" value="1"/>
</dbReference>
<dbReference type="RefSeq" id="WP_281360671.1">
    <property type="nucleotide sequence ID" value="NZ_JACBYQ010000002.1"/>
</dbReference>
<evidence type="ECO:0000256" key="1">
    <source>
        <dbReference type="SAM" id="MobiDB-lite"/>
    </source>
</evidence>
<feature type="compositionally biased region" description="Low complexity" evidence="1">
    <location>
        <begin position="54"/>
        <end position="71"/>
    </location>
</feature>
<dbReference type="EMBL" id="JACBYQ010000002">
    <property type="protein sequence ID" value="NYE96206.1"/>
    <property type="molecule type" value="Genomic_DNA"/>
</dbReference>
<name>A0A7Y9LV93_9MICC</name>
<organism evidence="4 5">
    <name type="scientific">Psychromicrobium silvestre</name>
    <dbReference type="NCBI Taxonomy" id="1645614"/>
    <lineage>
        <taxon>Bacteria</taxon>
        <taxon>Bacillati</taxon>
        <taxon>Actinomycetota</taxon>
        <taxon>Actinomycetes</taxon>
        <taxon>Micrococcales</taxon>
        <taxon>Micrococcaceae</taxon>
        <taxon>Psychromicrobium</taxon>
    </lineage>
</organism>
<evidence type="ECO:0000313" key="5">
    <source>
        <dbReference type="Proteomes" id="UP000521748"/>
    </source>
</evidence>
<accession>A0A7Y9LV93</accession>
<reference evidence="4 5" key="1">
    <citation type="submission" date="2020-07" db="EMBL/GenBank/DDBJ databases">
        <title>Sequencing the genomes of 1000 actinobacteria strains.</title>
        <authorList>
            <person name="Klenk H.-P."/>
        </authorList>
    </citation>
    <scope>NUCLEOTIDE SEQUENCE [LARGE SCALE GENOMIC DNA]</scope>
    <source>
        <strain evidence="4 5">DSM 102047</strain>
    </source>
</reference>
<gene>
    <name evidence="4" type="ORF">FHU41_002456</name>
</gene>
<feature type="compositionally biased region" description="Low complexity" evidence="1">
    <location>
        <begin position="78"/>
        <end position="95"/>
    </location>
</feature>
<sequence length="192" mass="19174">MTIIIALVVLIFGRGNWAWMKSRGRAGAVLGAAFATLVVGAVLIGLSAPPKITPVDAASTPTASSSDSASTEKPSVIAPSATPKPSPTATLKPVVPAPTTVAVKSPEATVPTPAAAAPKPTVPAPVPLVKPAPAPKPVPVPAPVTAPAPSTVYYKNCDAVRQAGAAPLYANQPGYRSGLDGDHDGIACEPKK</sequence>
<feature type="region of interest" description="Disordered" evidence="1">
    <location>
        <begin position="54"/>
        <end position="95"/>
    </location>
</feature>